<protein>
    <submittedName>
        <fullName evidence="1">Uncharacterized protein</fullName>
    </submittedName>
</protein>
<dbReference type="AlphaFoldDB" id="A0A6H5H7I9"/>
<evidence type="ECO:0000313" key="1">
    <source>
        <dbReference type="EMBL" id="CAB0013423.1"/>
    </source>
</evidence>
<dbReference type="Proteomes" id="UP000479000">
    <property type="component" value="Unassembled WGS sequence"/>
</dbReference>
<evidence type="ECO:0000313" key="2">
    <source>
        <dbReference type="Proteomes" id="UP000479000"/>
    </source>
</evidence>
<feature type="non-terminal residue" evidence="1">
    <location>
        <position position="59"/>
    </location>
</feature>
<accession>A0A6H5H7I9</accession>
<reference evidence="1 2" key="1">
    <citation type="submission" date="2020-02" db="EMBL/GenBank/DDBJ databases">
        <authorList>
            <person name="Ferguson B K."/>
        </authorList>
    </citation>
    <scope>NUCLEOTIDE SEQUENCE [LARGE SCALE GENOMIC DNA]</scope>
</reference>
<gene>
    <name evidence="1" type="ORF">NTEN_LOCUS18034</name>
</gene>
<organism evidence="1 2">
    <name type="scientific">Nesidiocoris tenuis</name>
    <dbReference type="NCBI Taxonomy" id="355587"/>
    <lineage>
        <taxon>Eukaryota</taxon>
        <taxon>Metazoa</taxon>
        <taxon>Ecdysozoa</taxon>
        <taxon>Arthropoda</taxon>
        <taxon>Hexapoda</taxon>
        <taxon>Insecta</taxon>
        <taxon>Pterygota</taxon>
        <taxon>Neoptera</taxon>
        <taxon>Paraneoptera</taxon>
        <taxon>Hemiptera</taxon>
        <taxon>Heteroptera</taxon>
        <taxon>Panheteroptera</taxon>
        <taxon>Cimicomorpha</taxon>
        <taxon>Miridae</taxon>
        <taxon>Dicyphina</taxon>
        <taxon>Nesidiocoris</taxon>
    </lineage>
</organism>
<sequence length="59" mass="6191">MTSPSNVTSAAGAAISLLGGAPLPRGMGPPQPRLLPARQPFLLPLISRPRRTARTFISQ</sequence>
<dbReference type="EMBL" id="CADCXU010026650">
    <property type="protein sequence ID" value="CAB0013423.1"/>
    <property type="molecule type" value="Genomic_DNA"/>
</dbReference>
<name>A0A6H5H7I9_9HEMI</name>
<keyword evidence="2" id="KW-1185">Reference proteome</keyword>
<proteinExistence type="predicted"/>